<evidence type="ECO:0000313" key="10">
    <source>
        <dbReference type="Proteomes" id="UP000190188"/>
    </source>
</evidence>
<dbReference type="STRING" id="1324314.BVG16_15840"/>
<feature type="domain" description="HTH cro/C1-type" evidence="8">
    <location>
        <begin position="6"/>
        <end position="60"/>
    </location>
</feature>
<evidence type="ECO:0000256" key="1">
    <source>
        <dbReference type="ARBA" id="ARBA00007484"/>
    </source>
</evidence>
<dbReference type="EMBL" id="MSZX01000006">
    <property type="protein sequence ID" value="OPA76976.1"/>
    <property type="molecule type" value="Genomic_DNA"/>
</dbReference>
<keyword evidence="5" id="KW-0234">DNA repair</keyword>
<keyword evidence="4 7" id="KW-0068">Autocatalytic cleavage</keyword>
<dbReference type="InterPro" id="IPR010982">
    <property type="entry name" value="Lambda_DNA-bd_dom_sf"/>
</dbReference>
<dbReference type="PANTHER" id="PTHR33516">
    <property type="entry name" value="LEXA REPRESSOR"/>
    <property type="match status" value="1"/>
</dbReference>
<dbReference type="GO" id="GO:0009432">
    <property type="term" value="P:SOS response"/>
    <property type="evidence" value="ECO:0007669"/>
    <property type="project" value="UniProtKB-KW"/>
</dbReference>
<reference evidence="9 10" key="1">
    <citation type="submission" date="2017-01" db="EMBL/GenBank/DDBJ databases">
        <title>Genome analysis of Paenibacillus selenitrireducens ES3-24.</title>
        <authorList>
            <person name="Xu D."/>
            <person name="Yao R."/>
            <person name="Zheng S."/>
        </authorList>
    </citation>
    <scope>NUCLEOTIDE SEQUENCE [LARGE SCALE GENOMIC DNA]</scope>
    <source>
        <strain evidence="9 10">ES3-24</strain>
    </source>
</reference>
<comment type="caution">
    <text evidence="9">The sequence shown here is derived from an EMBL/GenBank/DDBJ whole genome shotgun (WGS) entry which is preliminary data.</text>
</comment>
<gene>
    <name evidence="9" type="ORF">BVG16_15840</name>
</gene>
<dbReference type="PRINTS" id="PR00726">
    <property type="entry name" value="LEXASERPTASE"/>
</dbReference>
<dbReference type="Pfam" id="PF01381">
    <property type="entry name" value="HTH_3"/>
    <property type="match status" value="1"/>
</dbReference>
<evidence type="ECO:0000256" key="7">
    <source>
        <dbReference type="RuleBase" id="RU003991"/>
    </source>
</evidence>
<dbReference type="CDD" id="cd06529">
    <property type="entry name" value="S24_LexA-like"/>
    <property type="match status" value="1"/>
</dbReference>
<protein>
    <submittedName>
        <fullName evidence="9">LexA family transcriptional repressor</fullName>
    </submittedName>
</protein>
<keyword evidence="2" id="KW-0227">DNA damage</keyword>
<sequence length="203" mass="22830">MFATNIHKLRKSKSMTQGDLAEVLGVGVSTISDWEKAKKYPRAGVIEKISSYFGVAKNKLFEEQADLFDLYDSDDDVINLPIVGRVSCGNGITVFEEIDGYEETPKTWVRGGDHFYVRASGDSMINARIHDGDLLLIKKQDDVEDGEIAAITIDEQIFLKRVFKSNDMIILQSENSEIPPMFKTENDGHIRIIGKLKKIVIDM</sequence>
<evidence type="ECO:0000313" key="9">
    <source>
        <dbReference type="EMBL" id="OPA76976.1"/>
    </source>
</evidence>
<proteinExistence type="inferred from homology"/>
<dbReference type="SUPFAM" id="SSF47413">
    <property type="entry name" value="lambda repressor-like DNA-binding domains"/>
    <property type="match status" value="1"/>
</dbReference>
<evidence type="ECO:0000256" key="3">
    <source>
        <dbReference type="ARBA" id="ARBA00022801"/>
    </source>
</evidence>
<keyword evidence="3 7" id="KW-0378">Hydrolase</keyword>
<dbReference type="Pfam" id="PF00717">
    <property type="entry name" value="Peptidase_S24"/>
    <property type="match status" value="1"/>
</dbReference>
<dbReference type="AlphaFoldDB" id="A0A1T2XB95"/>
<organism evidence="9 10">
    <name type="scientific">Paenibacillus selenitireducens</name>
    <dbReference type="NCBI Taxonomy" id="1324314"/>
    <lineage>
        <taxon>Bacteria</taxon>
        <taxon>Bacillati</taxon>
        <taxon>Bacillota</taxon>
        <taxon>Bacilli</taxon>
        <taxon>Bacillales</taxon>
        <taxon>Paenibacillaceae</taxon>
        <taxon>Paenibacillus</taxon>
    </lineage>
</organism>
<dbReference type="InterPro" id="IPR001387">
    <property type="entry name" value="Cro/C1-type_HTH"/>
</dbReference>
<dbReference type="SMART" id="SM00530">
    <property type="entry name" value="HTH_XRE"/>
    <property type="match status" value="1"/>
</dbReference>
<keyword evidence="6" id="KW-0742">SOS response</keyword>
<dbReference type="InterPro" id="IPR036286">
    <property type="entry name" value="LexA/Signal_pep-like_sf"/>
</dbReference>
<evidence type="ECO:0000256" key="6">
    <source>
        <dbReference type="ARBA" id="ARBA00023236"/>
    </source>
</evidence>
<dbReference type="InterPro" id="IPR015927">
    <property type="entry name" value="Peptidase_S24_S26A/B/C"/>
</dbReference>
<dbReference type="InterPro" id="IPR006197">
    <property type="entry name" value="Peptidase_S24_LexA"/>
</dbReference>
<dbReference type="PANTHER" id="PTHR33516:SF2">
    <property type="entry name" value="LEXA REPRESSOR-RELATED"/>
    <property type="match status" value="1"/>
</dbReference>
<evidence type="ECO:0000256" key="4">
    <source>
        <dbReference type="ARBA" id="ARBA00022813"/>
    </source>
</evidence>
<dbReference type="CDD" id="cd00093">
    <property type="entry name" value="HTH_XRE"/>
    <property type="match status" value="1"/>
</dbReference>
<accession>A0A1T2XB95</accession>
<dbReference type="GO" id="GO:0003677">
    <property type="term" value="F:DNA binding"/>
    <property type="evidence" value="ECO:0007669"/>
    <property type="project" value="InterPro"/>
</dbReference>
<evidence type="ECO:0000256" key="2">
    <source>
        <dbReference type="ARBA" id="ARBA00022763"/>
    </source>
</evidence>
<dbReference type="Gene3D" id="1.10.260.40">
    <property type="entry name" value="lambda repressor-like DNA-binding domains"/>
    <property type="match status" value="1"/>
</dbReference>
<evidence type="ECO:0000256" key="5">
    <source>
        <dbReference type="ARBA" id="ARBA00023204"/>
    </source>
</evidence>
<comment type="similarity">
    <text evidence="1 7">Belongs to the peptidase S24 family.</text>
</comment>
<dbReference type="PROSITE" id="PS50943">
    <property type="entry name" value="HTH_CROC1"/>
    <property type="match status" value="1"/>
</dbReference>
<dbReference type="GO" id="GO:0006355">
    <property type="term" value="P:regulation of DNA-templated transcription"/>
    <property type="evidence" value="ECO:0007669"/>
    <property type="project" value="InterPro"/>
</dbReference>
<dbReference type="GO" id="GO:0016787">
    <property type="term" value="F:hydrolase activity"/>
    <property type="evidence" value="ECO:0007669"/>
    <property type="project" value="UniProtKB-KW"/>
</dbReference>
<name>A0A1T2XB95_9BACL</name>
<evidence type="ECO:0000259" key="8">
    <source>
        <dbReference type="PROSITE" id="PS50943"/>
    </source>
</evidence>
<dbReference type="Gene3D" id="2.10.109.10">
    <property type="entry name" value="Umud Fragment, subunit A"/>
    <property type="match status" value="1"/>
</dbReference>
<dbReference type="InterPro" id="IPR039418">
    <property type="entry name" value="LexA-like"/>
</dbReference>
<dbReference type="InterPro" id="IPR050077">
    <property type="entry name" value="LexA_repressor"/>
</dbReference>
<dbReference type="GO" id="GO:0006281">
    <property type="term" value="P:DNA repair"/>
    <property type="evidence" value="ECO:0007669"/>
    <property type="project" value="UniProtKB-KW"/>
</dbReference>
<dbReference type="Proteomes" id="UP000190188">
    <property type="component" value="Unassembled WGS sequence"/>
</dbReference>
<keyword evidence="10" id="KW-1185">Reference proteome</keyword>
<dbReference type="SUPFAM" id="SSF51306">
    <property type="entry name" value="LexA/Signal peptidase"/>
    <property type="match status" value="1"/>
</dbReference>